<dbReference type="STRING" id="983967.A0A1E4T1E5"/>
<name>A0A1E4T1E5_9ASCO</name>
<keyword evidence="5 6" id="KW-0833">Ubl conjugation pathway</keyword>
<evidence type="ECO:0000256" key="3">
    <source>
        <dbReference type="ARBA" id="ARBA00012485"/>
    </source>
</evidence>
<feature type="active site" description="Glycyl thioester intermediate" evidence="6">
    <location>
        <position position="1459"/>
    </location>
</feature>
<evidence type="ECO:0000256" key="1">
    <source>
        <dbReference type="ARBA" id="ARBA00000885"/>
    </source>
</evidence>
<dbReference type="Gene3D" id="3.30.2410.10">
    <property type="entry name" value="Hect, E3 ligase catalytic domain"/>
    <property type="match status" value="1"/>
</dbReference>
<dbReference type="GO" id="GO:0043161">
    <property type="term" value="P:proteasome-mediated ubiquitin-dependent protein catabolic process"/>
    <property type="evidence" value="ECO:0007669"/>
    <property type="project" value="TreeGrafter"/>
</dbReference>
<dbReference type="InterPro" id="IPR000569">
    <property type="entry name" value="HECT_dom"/>
</dbReference>
<dbReference type="SUPFAM" id="SSF48371">
    <property type="entry name" value="ARM repeat"/>
    <property type="match status" value="1"/>
</dbReference>
<evidence type="ECO:0000313" key="10">
    <source>
        <dbReference type="Proteomes" id="UP000094801"/>
    </source>
</evidence>
<dbReference type="OrthoDB" id="423283at2759"/>
<proteinExistence type="inferred from homology"/>
<dbReference type="PANTHER" id="PTHR45670:SF1">
    <property type="entry name" value="E3 UBIQUITIN-PROTEIN LIGASE HECTD1"/>
    <property type="match status" value="1"/>
</dbReference>
<dbReference type="InterPro" id="IPR011989">
    <property type="entry name" value="ARM-like"/>
</dbReference>
<feature type="region of interest" description="Disordered" evidence="7">
    <location>
        <begin position="557"/>
        <end position="649"/>
    </location>
</feature>
<feature type="compositionally biased region" description="Acidic residues" evidence="7">
    <location>
        <begin position="594"/>
        <end position="640"/>
    </location>
</feature>
<feature type="compositionally biased region" description="Basic and acidic residues" evidence="7">
    <location>
        <begin position="581"/>
        <end position="593"/>
    </location>
</feature>
<protein>
    <recommendedName>
        <fullName evidence="3">HECT-type E3 ubiquitin transferase</fullName>
        <ecNumber evidence="3">2.3.2.26</ecNumber>
    </recommendedName>
</protein>
<organism evidence="9 10">
    <name type="scientific">[Candida] arabinofermentans NRRL YB-2248</name>
    <dbReference type="NCBI Taxonomy" id="983967"/>
    <lineage>
        <taxon>Eukaryota</taxon>
        <taxon>Fungi</taxon>
        <taxon>Dikarya</taxon>
        <taxon>Ascomycota</taxon>
        <taxon>Saccharomycotina</taxon>
        <taxon>Pichiomycetes</taxon>
        <taxon>Pichiales</taxon>
        <taxon>Pichiaceae</taxon>
        <taxon>Ogataea</taxon>
        <taxon>Ogataea/Candida clade</taxon>
    </lineage>
</organism>
<dbReference type="Gene3D" id="3.90.1750.10">
    <property type="entry name" value="Hect, E3 ligase catalytic domains"/>
    <property type="match status" value="1"/>
</dbReference>
<feature type="domain" description="HECT" evidence="8">
    <location>
        <begin position="1138"/>
        <end position="1492"/>
    </location>
</feature>
<dbReference type="SUPFAM" id="SSF56204">
    <property type="entry name" value="Hect, E3 ligase catalytic domain"/>
    <property type="match status" value="1"/>
</dbReference>
<reference evidence="10" key="1">
    <citation type="submission" date="2016-04" db="EMBL/GenBank/DDBJ databases">
        <title>Comparative genomics of biotechnologically important yeasts.</title>
        <authorList>
            <consortium name="DOE Joint Genome Institute"/>
            <person name="Riley R."/>
            <person name="Haridas S."/>
            <person name="Wolfe K.H."/>
            <person name="Lopes M.R."/>
            <person name="Hittinger C.T."/>
            <person name="Goker M."/>
            <person name="Salamov A."/>
            <person name="Wisecaver J."/>
            <person name="Long T.M."/>
            <person name="Aerts A.L."/>
            <person name="Barry K."/>
            <person name="Choi C."/>
            <person name="Clum A."/>
            <person name="Coughlan A.Y."/>
            <person name="Deshpande S."/>
            <person name="Douglass A.P."/>
            <person name="Hanson S.J."/>
            <person name="Klenk H.-P."/>
            <person name="Labutti K."/>
            <person name="Lapidus A."/>
            <person name="Lindquist E."/>
            <person name="Lipzen A."/>
            <person name="Meier-Kolthoff J.P."/>
            <person name="Ohm R.A."/>
            <person name="Otillar R.P."/>
            <person name="Pangilinan J."/>
            <person name="Peng Y."/>
            <person name="Rokas A."/>
            <person name="Rosa C.A."/>
            <person name="Scheuner C."/>
            <person name="Sibirny A.A."/>
            <person name="Slot J.C."/>
            <person name="Stielow J.B."/>
            <person name="Sun H."/>
            <person name="Kurtzman C.P."/>
            <person name="Blackwell M."/>
            <person name="Grigoriev I.V."/>
            <person name="Jeffries T.W."/>
        </authorList>
    </citation>
    <scope>NUCLEOTIDE SEQUENCE [LARGE SCALE GENOMIC DNA]</scope>
    <source>
        <strain evidence="10">NRRL YB-2248</strain>
    </source>
</reference>
<dbReference type="PROSITE" id="PS50237">
    <property type="entry name" value="HECT"/>
    <property type="match status" value="1"/>
</dbReference>
<evidence type="ECO:0000256" key="6">
    <source>
        <dbReference type="PROSITE-ProRule" id="PRU00104"/>
    </source>
</evidence>
<feature type="non-terminal residue" evidence="9">
    <location>
        <position position="1492"/>
    </location>
</feature>
<dbReference type="InterPro" id="IPR035983">
    <property type="entry name" value="Hect_E3_ubiquitin_ligase"/>
</dbReference>
<comment type="catalytic activity">
    <reaction evidence="1">
        <text>S-ubiquitinyl-[E2 ubiquitin-conjugating enzyme]-L-cysteine + [acceptor protein]-L-lysine = [E2 ubiquitin-conjugating enzyme]-L-cysteine + N(6)-ubiquitinyl-[acceptor protein]-L-lysine.</text>
        <dbReference type="EC" id="2.3.2.26"/>
    </reaction>
</comment>
<accession>A0A1E4T1E5</accession>
<feature type="non-terminal residue" evidence="9">
    <location>
        <position position="1"/>
    </location>
</feature>
<evidence type="ECO:0000256" key="7">
    <source>
        <dbReference type="SAM" id="MobiDB-lite"/>
    </source>
</evidence>
<evidence type="ECO:0000259" key="8">
    <source>
        <dbReference type="PROSITE" id="PS50237"/>
    </source>
</evidence>
<dbReference type="PANTHER" id="PTHR45670">
    <property type="entry name" value="E3 UBIQUITIN-PROTEIN LIGASE TRIP12"/>
    <property type="match status" value="1"/>
</dbReference>
<keyword evidence="10" id="KW-1185">Reference proteome</keyword>
<keyword evidence="4" id="KW-0808">Transferase</keyword>
<dbReference type="Pfam" id="PF25579">
    <property type="entry name" value="TPR_TRIP12_N"/>
    <property type="match status" value="1"/>
</dbReference>
<dbReference type="GO" id="GO:0016607">
    <property type="term" value="C:nuclear speck"/>
    <property type="evidence" value="ECO:0007669"/>
    <property type="project" value="TreeGrafter"/>
</dbReference>
<dbReference type="Gene3D" id="1.25.10.10">
    <property type="entry name" value="Leucine-rich Repeat Variant"/>
    <property type="match status" value="1"/>
</dbReference>
<dbReference type="SMART" id="SM00119">
    <property type="entry name" value="HECTc"/>
    <property type="match status" value="1"/>
</dbReference>
<sequence length="1492" mass="167074">DEDDNDSEQEEFRNELGEFRSALGRMFPGASFLDSLGDVPKITSLVNSLEIHQDPFMVLECLNEIAERLLMLNGAVDRNMLSYKFANSIVAVMDNPFYQDELEIQLVACRCLYNRLEVNPDVAHDFVAAGVLEALQSKLIEINYIDLAEQVLQTIEYISRECGRDVLMKGCLPHCLQYLDFFTIHGQRRSLVIAANVCKYVPRSKFDTLKEVFPLLERVATEYSDPNTVENAWLAISRTIKSFEREPQFLEQLISTKLLRRLVILLSTCFSKGKHSNSLLSFSSCLNMLQSLSIIANVSPKLSVILLGECEIGKAIIASLSGYERSDVDQISSKSEVDDMKSIDDKIEVSATGVSVEALMATPKELVISIIKLVAPLLPFTQSGNTTKLIDVGFYEGKGNGTDRCSINKNRIDLYYKNEANRASFVHFINDIFGVLLNIYDSTVDYNIRRLVLICIYRMSRILDKKDLSSIIYDSGITSLLASIIIHGKSILRKPHGSSAHLEEIRPYVLTYGALLITHILISKAPELFLSDFEREGLISNIDELSKALDIDDRVKPDVLPQSDDMDISSVPSSQQCIGDEDMHKEPQSIDDVHQDDESEDQDEVEGDEEEEEDDDEDDEEEGDEDDVDSGSLAESEDEDRYVPSRNVQDYTLESDGTALLGLSIILTEISTLCHEIQNECAAIRASLSTSKSKHFRSIDEVKTLFENAKSFNYTYDQWCTVWEKLARAFGFVDPKDGVISSFELVSSGIISTLLAIFESPIGAQGSDCCRAFQNLFCSSLSPLGTGESLALALFVKKLEEALSRTESFEIFDSGATLYSSSPNTRAAAMAKQIKIKLVSEDDNPSEQNKQLMLVVHAIATFKSVNGFLKARTDGIRGLMRAITNPNSLAGNTSSETPSYIKFSINGEEIPHGTTVYGAIYRSLQSQPNETVPARKIWTNVPHVVHYKRTESAIPEPYDDLYRNEPIDDDFNSLGDFNTISILQILKVLYFLNFSTSTSGASDVLFINYKLTAKLNRQLEEPLVVASGTLPDWSVQITRQFPFLFPIDTRVFFLKSTSFGYSRLINLWQTRSNQEEQENRSNSSLSSNAPQLGRPVRHKLRLSRKHLLKGAIKVLDGYGTIPGLLEIEYFDEAGTGLGPTLEFYANVSKEFSKTRLSMWRTSKDTLEEDIGDAFVNNPTGLFPRPLTESTRHYQKIIHLFSVLGKFVARSLLDSRIIDFTFNPLLFQLGRDLSVSAKVFESRESQIETLRLVDPFLANSLAHLTQYLTKYEGLSDADKAAVQIDGCSLEDLALNFVLPGYQDVQLKEDGEKIDVTHENLEEYIDKVIDMSIGSGVRGSIEAFVSGFSVVFPFSSMSIFYPDEMVRLLGNGEEDWSYDTLISVLHADHGYSIDSPSIQRLLQILTDFTTEERRKFLQFITGSPKLPIGGFKSLHPDLTVVLKHTENGLKPDDYLPSVMTCANYLKLPDYSSIEVMKARLLKAMTEGANSFLLS</sequence>
<dbReference type="InterPro" id="IPR045322">
    <property type="entry name" value="HECTD1/TRIP12-like"/>
</dbReference>
<dbReference type="GO" id="GO:0000209">
    <property type="term" value="P:protein polyubiquitination"/>
    <property type="evidence" value="ECO:0007669"/>
    <property type="project" value="TreeGrafter"/>
</dbReference>
<dbReference type="EC" id="2.3.2.26" evidence="3"/>
<dbReference type="Pfam" id="PF00632">
    <property type="entry name" value="HECT"/>
    <property type="match status" value="1"/>
</dbReference>
<gene>
    <name evidence="9" type="ORF">CANARDRAFT_185038</name>
</gene>
<evidence type="ECO:0000256" key="2">
    <source>
        <dbReference type="ARBA" id="ARBA00006331"/>
    </source>
</evidence>
<dbReference type="InterPro" id="IPR016024">
    <property type="entry name" value="ARM-type_fold"/>
</dbReference>
<dbReference type="EMBL" id="KV453852">
    <property type="protein sequence ID" value="ODV85560.1"/>
    <property type="molecule type" value="Genomic_DNA"/>
</dbReference>
<evidence type="ECO:0000256" key="5">
    <source>
        <dbReference type="ARBA" id="ARBA00022786"/>
    </source>
</evidence>
<evidence type="ECO:0000256" key="4">
    <source>
        <dbReference type="ARBA" id="ARBA00022679"/>
    </source>
</evidence>
<dbReference type="InterPro" id="IPR057948">
    <property type="entry name" value="TPR_TRIP12_N"/>
</dbReference>
<evidence type="ECO:0000313" key="9">
    <source>
        <dbReference type="EMBL" id="ODV85560.1"/>
    </source>
</evidence>
<dbReference type="Gene3D" id="3.30.2160.10">
    <property type="entry name" value="Hect, E3 ligase catalytic domain"/>
    <property type="match status" value="1"/>
</dbReference>
<dbReference type="GO" id="GO:0061630">
    <property type="term" value="F:ubiquitin protein ligase activity"/>
    <property type="evidence" value="ECO:0007669"/>
    <property type="project" value="UniProtKB-EC"/>
</dbReference>
<dbReference type="Proteomes" id="UP000094801">
    <property type="component" value="Unassembled WGS sequence"/>
</dbReference>
<comment type="similarity">
    <text evidence="2">Belongs to the UPL family. K-HECT subfamily.</text>
</comment>